<organism evidence="1 2">
    <name type="scientific">Paracoccus amoyensis</name>
    <dbReference type="NCBI Taxonomy" id="2760093"/>
    <lineage>
        <taxon>Bacteria</taxon>
        <taxon>Pseudomonadati</taxon>
        <taxon>Pseudomonadota</taxon>
        <taxon>Alphaproteobacteria</taxon>
        <taxon>Rhodobacterales</taxon>
        <taxon>Paracoccaceae</taxon>
        <taxon>Paracoccus</taxon>
    </lineage>
</organism>
<gene>
    <name evidence="1" type="ORF">H4P12_17835</name>
</gene>
<dbReference type="EMBL" id="JACOQL010000008">
    <property type="protein sequence ID" value="MBC9248526.1"/>
    <property type="molecule type" value="Genomic_DNA"/>
</dbReference>
<comment type="caution">
    <text evidence="1">The sequence shown here is derived from an EMBL/GenBank/DDBJ whole genome shotgun (WGS) entry which is preliminary data.</text>
</comment>
<evidence type="ECO:0000313" key="2">
    <source>
        <dbReference type="Proteomes" id="UP000608594"/>
    </source>
</evidence>
<dbReference type="AlphaFoldDB" id="A0A926GEE6"/>
<dbReference type="Proteomes" id="UP000608594">
    <property type="component" value="Unassembled WGS sequence"/>
</dbReference>
<sequence length="86" mass="8938">MTDIFKHHVPGLESPATRLAAVAPDDATDLTMVSRAIAVGTEGFVRVTTTSGSTGRIYVVPGAPFPIRVSRIWASGTTATDIVALA</sequence>
<reference evidence="1" key="1">
    <citation type="submission" date="2020-08" db="EMBL/GenBank/DDBJ databases">
        <title>Paracoccus amoyensis sp. nov., isolated from the surface seawater at coast of Xiamen, Fujian.</title>
        <authorList>
            <person name="Lyu L."/>
        </authorList>
    </citation>
    <scope>NUCLEOTIDE SEQUENCE</scope>
    <source>
        <strain evidence="1">11-3</strain>
    </source>
</reference>
<accession>A0A926GEE6</accession>
<protein>
    <submittedName>
        <fullName evidence="1">Uncharacterized protein</fullName>
    </submittedName>
</protein>
<evidence type="ECO:0000313" key="1">
    <source>
        <dbReference type="EMBL" id="MBC9248526.1"/>
    </source>
</evidence>
<keyword evidence="2" id="KW-1185">Reference proteome</keyword>
<proteinExistence type="predicted"/>
<dbReference type="RefSeq" id="WP_187794989.1">
    <property type="nucleotide sequence ID" value="NZ_JACOQL010000008.1"/>
</dbReference>
<name>A0A926GEE6_9RHOB</name>